<evidence type="ECO:0000256" key="2">
    <source>
        <dbReference type="ARBA" id="ARBA00022475"/>
    </source>
</evidence>
<feature type="domain" description="MacB-like periplasmic core" evidence="8">
    <location>
        <begin position="435"/>
        <end position="642"/>
    </location>
</feature>
<comment type="subcellular location">
    <subcellularLocation>
        <location evidence="1">Cell membrane</location>
        <topology evidence="1">Multi-pass membrane protein</topology>
    </subcellularLocation>
</comment>
<dbReference type="Pfam" id="PF02687">
    <property type="entry name" value="FtsX"/>
    <property type="match status" value="2"/>
</dbReference>
<evidence type="ECO:0000313" key="10">
    <source>
        <dbReference type="Proteomes" id="UP000261174"/>
    </source>
</evidence>
<keyword evidence="5 6" id="KW-0472">Membrane</keyword>
<dbReference type="PANTHER" id="PTHR30572">
    <property type="entry name" value="MEMBRANE COMPONENT OF TRANSPORTER-RELATED"/>
    <property type="match status" value="1"/>
</dbReference>
<keyword evidence="4 6" id="KW-1133">Transmembrane helix</keyword>
<feature type="domain" description="ABC3 transporter permease C-terminal" evidence="7">
    <location>
        <begin position="289"/>
        <end position="400"/>
    </location>
</feature>
<keyword evidence="3 6" id="KW-0812">Transmembrane</keyword>
<name>A0A3E1NUS4_9BACT</name>
<accession>A0A3E1NUS4</accession>
<evidence type="ECO:0000256" key="4">
    <source>
        <dbReference type="ARBA" id="ARBA00022989"/>
    </source>
</evidence>
<feature type="domain" description="MacB-like periplasmic core" evidence="8">
    <location>
        <begin position="21"/>
        <end position="240"/>
    </location>
</feature>
<sequence>MLLNYILVAWRNMKKNRFHAILNIVGLAIGIAFTGMIMAHVWNELQVNRELKNADRQFVIRSKWKDPNMGFDLSTSGALPKALKEQYPTLVKNYYRWDGVTLTVHGDQKDFKENVQIGDTTLLDMFGMKVLAGNANNALSTPNSMIMTAELAKKYFGTINAIGRSVEIENMSGQRKPFMLTAVISVARDNAATDLVSTYRNGIILPESCISYFGRTIDDWKNVYIVGYVELQPGVKASQLYGPITKLLKENTPANIYDNLTPEVVNVRDNYLNQNNGLVRRMLYTLSGIGLFILLMAVINFINISVSSAASRMKEIGMRKVLGGKKQQLVAQFLTESLITVSISTLLAFGCYLLLAPLFEQMVGKPLPALNDFPAYFAAYLLLFVVLTGLAAGLYPAFVLSALPSLSSLKGTLKSVKENIALRKSLVAFQFFTAVVVLIAAFIITRQVQLFFSKGIGYDKEYVISAQVPRDWSPAGVAKMEGIRRQLAESPVVKDVSLTYEIMDGNNGGSLNIFPLGGDATAAVTAFQLSTDRHFARTFQVPMVAGEYLGREGMPADVHKIVINAKTAKALGYKDAADAVGKQVKFAELQDPYTIGGVTKDFHFQSMQQSISPMVFFPLEAFNTYRYFAIKIKAGNIPEALETIRQKWSLLMPGAPFEYKFMDESLAKMYRSEIQLEKTAYTATVLALVIVLLGVIGLVSLTIQKRTREMGIRKVLGASVNSIISLFIKDFMGVMIIASALACPAAYYLMQYWLNSYEYHIEIKAMPIVMIIVSLGLLTSVMIVLQTLKVAFANPVKSLKTE</sequence>
<gene>
    <name evidence="9" type="ORF">DXN04_26400</name>
</gene>
<feature type="transmembrane region" description="Helical" evidence="6">
    <location>
        <begin position="282"/>
        <end position="308"/>
    </location>
</feature>
<dbReference type="InterPro" id="IPR025857">
    <property type="entry name" value="MacB_PCD"/>
</dbReference>
<dbReference type="GO" id="GO:0005886">
    <property type="term" value="C:plasma membrane"/>
    <property type="evidence" value="ECO:0007669"/>
    <property type="project" value="UniProtKB-SubCell"/>
</dbReference>
<dbReference type="Proteomes" id="UP000261174">
    <property type="component" value="Unassembled WGS sequence"/>
</dbReference>
<feature type="transmembrane region" description="Helical" evidence="6">
    <location>
        <begin position="425"/>
        <end position="444"/>
    </location>
</feature>
<comment type="caution">
    <text evidence="9">The sequence shown here is derived from an EMBL/GenBank/DDBJ whole genome shotgun (WGS) entry which is preliminary data.</text>
</comment>
<dbReference type="GO" id="GO:0022857">
    <property type="term" value="F:transmembrane transporter activity"/>
    <property type="evidence" value="ECO:0007669"/>
    <property type="project" value="TreeGrafter"/>
</dbReference>
<organism evidence="9 10">
    <name type="scientific">Chitinophaga silvisoli</name>
    <dbReference type="NCBI Taxonomy" id="2291814"/>
    <lineage>
        <taxon>Bacteria</taxon>
        <taxon>Pseudomonadati</taxon>
        <taxon>Bacteroidota</taxon>
        <taxon>Chitinophagia</taxon>
        <taxon>Chitinophagales</taxon>
        <taxon>Chitinophagaceae</taxon>
        <taxon>Chitinophaga</taxon>
    </lineage>
</organism>
<dbReference type="InterPro" id="IPR050250">
    <property type="entry name" value="Macrolide_Exporter_MacB"/>
</dbReference>
<dbReference type="Pfam" id="PF12704">
    <property type="entry name" value="MacB_PCD"/>
    <property type="match status" value="2"/>
</dbReference>
<dbReference type="RefSeq" id="WP_116856410.1">
    <property type="nucleotide sequence ID" value="NZ_QTJV01000012.1"/>
</dbReference>
<dbReference type="EMBL" id="QTJV01000012">
    <property type="protein sequence ID" value="RFM31702.1"/>
    <property type="molecule type" value="Genomic_DNA"/>
</dbReference>
<dbReference type="PANTHER" id="PTHR30572:SF18">
    <property type="entry name" value="ABC-TYPE MACROLIDE FAMILY EXPORT SYSTEM PERMEASE COMPONENT 2"/>
    <property type="match status" value="1"/>
</dbReference>
<proteinExistence type="predicted"/>
<feature type="transmembrane region" description="Helical" evidence="6">
    <location>
        <begin position="768"/>
        <end position="792"/>
    </location>
</feature>
<feature type="transmembrane region" description="Helical" evidence="6">
    <location>
        <begin position="329"/>
        <end position="355"/>
    </location>
</feature>
<keyword evidence="10" id="KW-1185">Reference proteome</keyword>
<evidence type="ECO:0000259" key="7">
    <source>
        <dbReference type="Pfam" id="PF02687"/>
    </source>
</evidence>
<feature type="transmembrane region" description="Helical" evidence="6">
    <location>
        <begin position="680"/>
        <end position="703"/>
    </location>
</feature>
<evidence type="ECO:0000313" key="9">
    <source>
        <dbReference type="EMBL" id="RFM31702.1"/>
    </source>
</evidence>
<evidence type="ECO:0000256" key="5">
    <source>
        <dbReference type="ARBA" id="ARBA00023136"/>
    </source>
</evidence>
<dbReference type="OrthoDB" id="1451596at2"/>
<feature type="domain" description="ABC3 transporter permease C-terminal" evidence="7">
    <location>
        <begin position="683"/>
        <end position="795"/>
    </location>
</feature>
<protein>
    <submittedName>
        <fullName evidence="9">ABC transporter permease</fullName>
    </submittedName>
</protein>
<feature type="transmembrane region" description="Helical" evidence="6">
    <location>
        <begin position="20"/>
        <end position="42"/>
    </location>
</feature>
<feature type="transmembrane region" description="Helical" evidence="6">
    <location>
        <begin position="375"/>
        <end position="404"/>
    </location>
</feature>
<dbReference type="AlphaFoldDB" id="A0A3E1NUS4"/>
<dbReference type="InterPro" id="IPR003838">
    <property type="entry name" value="ABC3_permease_C"/>
</dbReference>
<evidence type="ECO:0000256" key="6">
    <source>
        <dbReference type="SAM" id="Phobius"/>
    </source>
</evidence>
<feature type="transmembrane region" description="Helical" evidence="6">
    <location>
        <begin position="723"/>
        <end position="748"/>
    </location>
</feature>
<evidence type="ECO:0000256" key="1">
    <source>
        <dbReference type="ARBA" id="ARBA00004651"/>
    </source>
</evidence>
<keyword evidence="2" id="KW-1003">Cell membrane</keyword>
<evidence type="ECO:0000256" key="3">
    <source>
        <dbReference type="ARBA" id="ARBA00022692"/>
    </source>
</evidence>
<reference evidence="9 10" key="1">
    <citation type="submission" date="2018-08" db="EMBL/GenBank/DDBJ databases">
        <title>Chitinophaga sp. K20C18050901, a novel bacterium isolated from forest soil.</title>
        <authorList>
            <person name="Wang C."/>
        </authorList>
    </citation>
    <scope>NUCLEOTIDE SEQUENCE [LARGE SCALE GENOMIC DNA]</scope>
    <source>
        <strain evidence="9 10">K20C18050901</strain>
    </source>
</reference>
<evidence type="ECO:0000259" key="8">
    <source>
        <dbReference type="Pfam" id="PF12704"/>
    </source>
</evidence>